<evidence type="ECO:0008006" key="3">
    <source>
        <dbReference type="Google" id="ProtNLM"/>
    </source>
</evidence>
<comment type="caution">
    <text evidence="1">The sequence shown here is derived from an EMBL/GenBank/DDBJ whole genome shotgun (WGS) entry which is preliminary data.</text>
</comment>
<protein>
    <recommendedName>
        <fullName evidence="3">Zinc ribbon domain-containing protein</fullName>
    </recommendedName>
</protein>
<evidence type="ECO:0000313" key="2">
    <source>
        <dbReference type="Proteomes" id="UP001642464"/>
    </source>
</evidence>
<dbReference type="EMBL" id="CAXAMM010042240">
    <property type="protein sequence ID" value="CAK9103791.1"/>
    <property type="molecule type" value="Genomic_DNA"/>
</dbReference>
<organism evidence="1 2">
    <name type="scientific">Durusdinium trenchii</name>
    <dbReference type="NCBI Taxonomy" id="1381693"/>
    <lineage>
        <taxon>Eukaryota</taxon>
        <taxon>Sar</taxon>
        <taxon>Alveolata</taxon>
        <taxon>Dinophyceae</taxon>
        <taxon>Suessiales</taxon>
        <taxon>Symbiodiniaceae</taxon>
        <taxon>Durusdinium</taxon>
    </lineage>
</organism>
<feature type="non-terminal residue" evidence="1">
    <location>
        <position position="65"/>
    </location>
</feature>
<sequence>EACLRCQSLMAPDANFCRHCGQQRGKKVAQAWALVDSSDQRARVKSSLVMEKPRFRYGAALKKLK</sequence>
<proteinExistence type="predicted"/>
<dbReference type="Proteomes" id="UP001642464">
    <property type="component" value="Unassembled WGS sequence"/>
</dbReference>
<name>A0ABP0RX28_9DINO</name>
<reference evidence="1 2" key="1">
    <citation type="submission" date="2024-02" db="EMBL/GenBank/DDBJ databases">
        <authorList>
            <person name="Chen Y."/>
            <person name="Shah S."/>
            <person name="Dougan E. K."/>
            <person name="Thang M."/>
            <person name="Chan C."/>
        </authorList>
    </citation>
    <scope>NUCLEOTIDE SEQUENCE [LARGE SCALE GENOMIC DNA]</scope>
</reference>
<evidence type="ECO:0000313" key="1">
    <source>
        <dbReference type="EMBL" id="CAK9103791.1"/>
    </source>
</evidence>
<keyword evidence="2" id="KW-1185">Reference proteome</keyword>
<gene>
    <name evidence="1" type="ORF">SCF082_LOCUS48466</name>
</gene>
<accession>A0ABP0RX28</accession>
<feature type="non-terminal residue" evidence="1">
    <location>
        <position position="1"/>
    </location>
</feature>